<accession>A0AA39NBR6</accession>
<proteinExistence type="predicted"/>
<reference evidence="1" key="1">
    <citation type="submission" date="2023-06" db="EMBL/GenBank/DDBJ databases">
        <authorList>
            <consortium name="Lawrence Berkeley National Laboratory"/>
            <person name="Ahrendt S."/>
            <person name="Sahu N."/>
            <person name="Indic B."/>
            <person name="Wong-Bajracharya J."/>
            <person name="Merenyi Z."/>
            <person name="Ke H.-M."/>
            <person name="Monk M."/>
            <person name="Kocsube S."/>
            <person name="Drula E."/>
            <person name="Lipzen A."/>
            <person name="Balint B."/>
            <person name="Henrissat B."/>
            <person name="Andreopoulos B."/>
            <person name="Martin F.M."/>
            <person name="Harder C.B."/>
            <person name="Rigling D."/>
            <person name="Ford K.L."/>
            <person name="Foster G.D."/>
            <person name="Pangilinan J."/>
            <person name="Papanicolaou A."/>
            <person name="Barry K."/>
            <person name="LaButti K."/>
            <person name="Viragh M."/>
            <person name="Koriabine M."/>
            <person name="Yan M."/>
            <person name="Riley R."/>
            <person name="Champramary S."/>
            <person name="Plett K.L."/>
            <person name="Tsai I.J."/>
            <person name="Slot J."/>
            <person name="Sipos G."/>
            <person name="Plett J."/>
            <person name="Nagy L.G."/>
            <person name="Grigoriev I.V."/>
        </authorList>
    </citation>
    <scope>NUCLEOTIDE SEQUENCE</scope>
    <source>
        <strain evidence="1">ICMP 16352</strain>
    </source>
</reference>
<name>A0AA39NBR6_9AGAR</name>
<evidence type="ECO:0000313" key="2">
    <source>
        <dbReference type="Proteomes" id="UP001175227"/>
    </source>
</evidence>
<sequence>MKILPFLQRGLFQSNCVKPGDSAYEEREQLIDTTLVVFTRVDRILWDADDSTIGITLEYLFSVISSGEFSLTGYDDKSIQKIFATLGTQSWWIRRNLPRIANEQLCSHICRCYLLQDEVDLGGDIFLLMWCLLSSKSLWVYGAFHEHGGMPALYNKFRAQALPQTRARRSRPIQASKLADLYAIALLDLRHSNEGALQIDALFSLVRLLAYGHHGHTLRSLEERYGTLDIWRECISRLELWMKGDEFLHEWAFLDRLIVIHVFQGYEVELPKYDYVEKGWLTELGQLWEFRPTR</sequence>
<dbReference type="Proteomes" id="UP001175227">
    <property type="component" value="Unassembled WGS sequence"/>
</dbReference>
<organism evidence="1 2">
    <name type="scientific">Armillaria novae-zelandiae</name>
    <dbReference type="NCBI Taxonomy" id="153914"/>
    <lineage>
        <taxon>Eukaryota</taxon>
        <taxon>Fungi</taxon>
        <taxon>Dikarya</taxon>
        <taxon>Basidiomycota</taxon>
        <taxon>Agaricomycotina</taxon>
        <taxon>Agaricomycetes</taxon>
        <taxon>Agaricomycetidae</taxon>
        <taxon>Agaricales</taxon>
        <taxon>Marasmiineae</taxon>
        <taxon>Physalacriaceae</taxon>
        <taxon>Armillaria</taxon>
    </lineage>
</organism>
<evidence type="ECO:0000313" key="1">
    <source>
        <dbReference type="EMBL" id="KAK0462695.1"/>
    </source>
</evidence>
<comment type="caution">
    <text evidence="1">The sequence shown here is derived from an EMBL/GenBank/DDBJ whole genome shotgun (WGS) entry which is preliminary data.</text>
</comment>
<dbReference type="EMBL" id="JAUEPR010000126">
    <property type="protein sequence ID" value="KAK0462695.1"/>
    <property type="molecule type" value="Genomic_DNA"/>
</dbReference>
<dbReference type="AlphaFoldDB" id="A0AA39NBR6"/>
<keyword evidence="2" id="KW-1185">Reference proteome</keyword>
<protein>
    <submittedName>
        <fullName evidence="1">Uncharacterized protein</fullName>
    </submittedName>
</protein>
<gene>
    <name evidence="1" type="ORF">IW261DRAFT_176581</name>
</gene>